<dbReference type="InterPro" id="IPR002052">
    <property type="entry name" value="DNA_methylase_N6_adenine_CS"/>
</dbReference>
<evidence type="ECO:0000256" key="1">
    <source>
        <dbReference type="ARBA" id="ARBA00022603"/>
    </source>
</evidence>
<dbReference type="PANTHER" id="PTHR18895">
    <property type="entry name" value="HEMK METHYLTRANSFERASE"/>
    <property type="match status" value="1"/>
</dbReference>
<dbReference type="HAMAP" id="MF_02126">
    <property type="entry name" value="RF_methyltr_PrmC"/>
    <property type="match status" value="1"/>
</dbReference>
<evidence type="ECO:0000259" key="6">
    <source>
        <dbReference type="Pfam" id="PF05175"/>
    </source>
</evidence>
<dbReference type="GO" id="GO:0032259">
    <property type="term" value="P:methylation"/>
    <property type="evidence" value="ECO:0007669"/>
    <property type="project" value="UniProtKB-KW"/>
</dbReference>
<dbReference type="InterPro" id="IPR007848">
    <property type="entry name" value="Small_mtfrase_dom"/>
</dbReference>
<feature type="binding site" evidence="5">
    <location>
        <position position="146"/>
    </location>
    <ligand>
        <name>S-adenosyl-L-methionine</name>
        <dbReference type="ChEBI" id="CHEBI:59789"/>
    </ligand>
</feature>
<dbReference type="NCBIfam" id="TIGR03534">
    <property type="entry name" value="RF_mod_PrmC"/>
    <property type="match status" value="1"/>
</dbReference>
<reference evidence="8 9" key="1">
    <citation type="journal article" date="2014" name="Front. Genet.">
        <title>Genome and metabolic network of "Candidatus Phaeomarinobacter ectocarpi" Ec32, a new candidate genus of Alphaproteobacteria frequently associated with brown algae.</title>
        <authorList>
            <person name="Dittami S.M."/>
            <person name="Barbeyron T."/>
            <person name="Boyen C."/>
            <person name="Cambefort J."/>
            <person name="Collet G."/>
            <person name="Delage L."/>
            <person name="Gobet A."/>
            <person name="Groisillier A."/>
            <person name="Leblanc C."/>
            <person name="Michel G."/>
            <person name="Scornet D."/>
            <person name="Siegel A."/>
            <person name="Tapia J.E."/>
            <person name="Tonon T."/>
        </authorList>
    </citation>
    <scope>NUCLEOTIDE SEQUENCE [LARGE SCALE GENOMIC DNA]</scope>
    <source>
        <strain evidence="8 9">Ec32</strain>
    </source>
</reference>
<feature type="binding site" evidence="5">
    <location>
        <begin position="123"/>
        <end position="127"/>
    </location>
    <ligand>
        <name>S-adenosyl-L-methionine</name>
        <dbReference type="ChEBI" id="CHEBI:59789"/>
    </ligand>
</feature>
<dbReference type="Gene3D" id="1.10.8.10">
    <property type="entry name" value="DNA helicase RuvA subunit, C-terminal domain"/>
    <property type="match status" value="1"/>
</dbReference>
<feature type="binding site" evidence="5">
    <location>
        <begin position="189"/>
        <end position="192"/>
    </location>
    <ligand>
        <name>substrate</name>
    </ligand>
</feature>
<dbReference type="InterPro" id="IPR029063">
    <property type="entry name" value="SAM-dependent_MTases_sf"/>
</dbReference>
<keyword evidence="2 5" id="KW-0808">Transferase</keyword>
<evidence type="ECO:0000256" key="3">
    <source>
        <dbReference type="ARBA" id="ARBA00022691"/>
    </source>
</evidence>
<evidence type="ECO:0000259" key="7">
    <source>
        <dbReference type="Pfam" id="PF17827"/>
    </source>
</evidence>
<evidence type="ECO:0000256" key="5">
    <source>
        <dbReference type="HAMAP-Rule" id="MF_02126"/>
    </source>
</evidence>
<dbReference type="STRING" id="1458461.BN1012_Phect912"/>
<comment type="similarity">
    <text evidence="5">Belongs to the protein N5-glutamine methyltransferase family. PrmC subfamily.</text>
</comment>
<feature type="binding site" evidence="5">
    <location>
        <position position="175"/>
    </location>
    <ligand>
        <name>S-adenosyl-L-methionine</name>
        <dbReference type="ChEBI" id="CHEBI:59789"/>
    </ligand>
</feature>
<dbReference type="GO" id="GO:0102559">
    <property type="term" value="F:peptide chain release factor N(5)-glutamine methyltransferase activity"/>
    <property type="evidence" value="ECO:0007669"/>
    <property type="project" value="UniProtKB-EC"/>
</dbReference>
<dbReference type="InterPro" id="IPR004556">
    <property type="entry name" value="HemK-like"/>
</dbReference>
<accession>X5MMC3</accession>
<dbReference type="GO" id="GO:0003676">
    <property type="term" value="F:nucleic acid binding"/>
    <property type="evidence" value="ECO:0007669"/>
    <property type="project" value="InterPro"/>
</dbReference>
<dbReference type="KEGG" id="pect:BN1012_Phect912"/>
<dbReference type="PATRIC" id="fig|1458461.3.peg.912"/>
<dbReference type="Proteomes" id="UP000032160">
    <property type="component" value="Chromosome I"/>
</dbReference>
<dbReference type="AlphaFoldDB" id="X5MMC3"/>
<gene>
    <name evidence="5" type="primary">prmC</name>
    <name evidence="8" type="ORF">BN1012_Phect912</name>
</gene>
<protein>
    <recommendedName>
        <fullName evidence="5">Release factor glutamine methyltransferase</fullName>
        <shortName evidence="5">RF MTase</shortName>
        <ecNumber evidence="5">2.1.1.297</ecNumber>
    </recommendedName>
    <alternativeName>
        <fullName evidence="5">N5-glutamine methyltransferase PrmC</fullName>
    </alternativeName>
    <alternativeName>
        <fullName evidence="5">Protein-(glutamine-N5) MTase PrmC</fullName>
    </alternativeName>
    <alternativeName>
        <fullName evidence="5">Protein-glutamine N-methyltransferase PrmC</fullName>
    </alternativeName>
</protein>
<dbReference type="PROSITE" id="PS00092">
    <property type="entry name" value="N6_MTASE"/>
    <property type="match status" value="1"/>
</dbReference>
<dbReference type="EC" id="2.1.1.297" evidence="5"/>
<dbReference type="SUPFAM" id="SSF53335">
    <property type="entry name" value="S-adenosyl-L-methionine-dependent methyltransferases"/>
    <property type="match status" value="1"/>
</dbReference>
<evidence type="ECO:0000313" key="8">
    <source>
        <dbReference type="EMBL" id="CDO59126.1"/>
    </source>
</evidence>
<comment type="catalytic activity">
    <reaction evidence="4 5">
        <text>L-glutaminyl-[peptide chain release factor] + S-adenosyl-L-methionine = N(5)-methyl-L-glutaminyl-[peptide chain release factor] + S-adenosyl-L-homocysteine + H(+)</text>
        <dbReference type="Rhea" id="RHEA:42896"/>
        <dbReference type="Rhea" id="RHEA-COMP:10271"/>
        <dbReference type="Rhea" id="RHEA-COMP:10272"/>
        <dbReference type="ChEBI" id="CHEBI:15378"/>
        <dbReference type="ChEBI" id="CHEBI:30011"/>
        <dbReference type="ChEBI" id="CHEBI:57856"/>
        <dbReference type="ChEBI" id="CHEBI:59789"/>
        <dbReference type="ChEBI" id="CHEBI:61891"/>
        <dbReference type="EC" id="2.1.1.297"/>
    </reaction>
</comment>
<evidence type="ECO:0000256" key="2">
    <source>
        <dbReference type="ARBA" id="ARBA00022679"/>
    </source>
</evidence>
<evidence type="ECO:0000256" key="4">
    <source>
        <dbReference type="ARBA" id="ARBA00048391"/>
    </source>
</evidence>
<dbReference type="InterPro" id="IPR019874">
    <property type="entry name" value="RF_methyltr_PrmC"/>
</dbReference>
<dbReference type="Gene3D" id="3.40.50.150">
    <property type="entry name" value="Vaccinia Virus protein VP39"/>
    <property type="match status" value="1"/>
</dbReference>
<dbReference type="InterPro" id="IPR050320">
    <property type="entry name" value="N5-glutamine_MTase"/>
</dbReference>
<sequence>MTGETLSQALSRGRAFLTQHDIETAALDARVLLQAASGLSHEALVMHGDDAIAPEAGQTFQMFLDARSQGKPVSRILGRREFWGLELGVSGDTLDPRPDTETLVAAVLDRVGGRRRPFIRDLGTGAGAILLALLSALPQARGLGSDLSYGALRMARANARAIGVDDRAAFVLSDWGRVPTRLADVVVSNPPYIARGELPGLMRDVRGHDPMRALDGGADGLEPYRRIAGQLPLVALPGALLAFEIGPTQAAAVQGILSGVGASVFGPGLGMLRDLAGRPRVIVARAPRH</sequence>
<dbReference type="Pfam" id="PF17827">
    <property type="entry name" value="PrmC_N"/>
    <property type="match status" value="1"/>
</dbReference>
<dbReference type="EMBL" id="HG966617">
    <property type="protein sequence ID" value="CDO59126.1"/>
    <property type="molecule type" value="Genomic_DNA"/>
</dbReference>
<dbReference type="NCBIfam" id="TIGR00536">
    <property type="entry name" value="hemK_fam"/>
    <property type="match status" value="1"/>
</dbReference>
<feature type="binding site" evidence="5">
    <location>
        <position position="189"/>
    </location>
    <ligand>
        <name>S-adenosyl-L-methionine</name>
        <dbReference type="ChEBI" id="CHEBI:59789"/>
    </ligand>
</feature>
<proteinExistence type="inferred from homology"/>
<feature type="domain" description="Release factor glutamine methyltransferase N-terminal" evidence="7">
    <location>
        <begin position="8"/>
        <end position="78"/>
    </location>
</feature>
<dbReference type="Pfam" id="PF05175">
    <property type="entry name" value="MTS"/>
    <property type="match status" value="1"/>
</dbReference>
<keyword evidence="1 5" id="KW-0489">Methyltransferase</keyword>
<dbReference type="InterPro" id="IPR040758">
    <property type="entry name" value="PrmC_N"/>
</dbReference>
<dbReference type="HOGENOM" id="CLU_018398_3_1_5"/>
<dbReference type="PANTHER" id="PTHR18895:SF74">
    <property type="entry name" value="MTRF1L RELEASE FACTOR GLUTAMINE METHYLTRANSFERASE"/>
    <property type="match status" value="1"/>
</dbReference>
<name>X5MMC3_9HYPH</name>
<feature type="domain" description="Methyltransferase small" evidence="6">
    <location>
        <begin position="118"/>
        <end position="194"/>
    </location>
</feature>
<evidence type="ECO:0000313" key="9">
    <source>
        <dbReference type="Proteomes" id="UP000032160"/>
    </source>
</evidence>
<comment type="function">
    <text evidence="5">Methylates the class 1 translation termination release factors RF1/PrfA and RF2/PrfB on the glutamine residue of the universally conserved GGQ motif.</text>
</comment>
<keyword evidence="9" id="KW-1185">Reference proteome</keyword>
<organism evidence="8 9">
    <name type="scientific">Candidatus Phaeomarinibacter ectocarpi</name>
    <dbReference type="NCBI Taxonomy" id="1458461"/>
    <lineage>
        <taxon>Bacteria</taxon>
        <taxon>Pseudomonadati</taxon>
        <taxon>Pseudomonadota</taxon>
        <taxon>Alphaproteobacteria</taxon>
        <taxon>Hyphomicrobiales</taxon>
        <taxon>Parvibaculaceae</taxon>
        <taxon>Candidatus Phaeomarinibacter</taxon>
    </lineage>
</organism>
<keyword evidence="3 5" id="KW-0949">S-adenosyl-L-methionine</keyword>